<dbReference type="GO" id="GO:0032259">
    <property type="term" value="P:methylation"/>
    <property type="evidence" value="ECO:0007669"/>
    <property type="project" value="UniProtKB-KW"/>
</dbReference>
<dbReference type="EMBL" id="JXJU01000006">
    <property type="protein sequence ID" value="PCR99870.1"/>
    <property type="molecule type" value="Genomic_DNA"/>
</dbReference>
<dbReference type="InterPro" id="IPR029063">
    <property type="entry name" value="SAM-dependent_MTases_sf"/>
</dbReference>
<dbReference type="Pfam" id="PF10672">
    <property type="entry name" value="Methyltrans_SAM"/>
    <property type="match status" value="1"/>
</dbReference>
<accession>A0A2A5RKX3</accession>
<keyword evidence="3" id="KW-0949">S-adenosyl-L-methionine</keyword>
<evidence type="ECO:0000313" key="6">
    <source>
        <dbReference type="EMBL" id="PCR99870.1"/>
    </source>
</evidence>
<comment type="caution">
    <text evidence="6">The sequence shown here is derived from an EMBL/GenBank/DDBJ whole genome shotgun (WGS) entry which is preliminary data.</text>
</comment>
<reference evidence="6 7" key="1">
    <citation type="submission" date="2014-12" db="EMBL/GenBank/DDBJ databases">
        <title>Draft genome sequences of 10 type strains of Lactococcus.</title>
        <authorList>
            <person name="Sun Z."/>
            <person name="Zhong Z."/>
            <person name="Liu W."/>
            <person name="Zhang W."/>
            <person name="Zhang H."/>
        </authorList>
    </citation>
    <scope>NUCLEOTIDE SEQUENCE [LARGE SCALE GENOMIC DNA]</scope>
    <source>
        <strain evidence="6 7">JCM 16395</strain>
    </source>
</reference>
<keyword evidence="2 6" id="KW-0808">Transferase</keyword>
<feature type="domain" description="RlmI-like PUA" evidence="5">
    <location>
        <begin position="18"/>
        <end position="77"/>
    </location>
</feature>
<dbReference type="PROSITE" id="PS50890">
    <property type="entry name" value="PUA"/>
    <property type="match status" value="1"/>
</dbReference>
<dbReference type="PANTHER" id="PTHR43042">
    <property type="entry name" value="SAM-DEPENDENT METHYLTRANSFERASE"/>
    <property type="match status" value="1"/>
</dbReference>
<evidence type="ECO:0000256" key="3">
    <source>
        <dbReference type="ARBA" id="ARBA00022691"/>
    </source>
</evidence>
<dbReference type="AlphaFoldDB" id="A0A2A5RKX3"/>
<evidence type="ECO:0000259" key="4">
    <source>
        <dbReference type="Pfam" id="PF10672"/>
    </source>
</evidence>
<dbReference type="PANTHER" id="PTHR43042:SF3">
    <property type="entry name" value="RIBOSOMAL RNA LARGE SUBUNIT METHYLTRANSFERASE YWBD-RELATED"/>
    <property type="match status" value="1"/>
</dbReference>
<dbReference type="Proteomes" id="UP000218181">
    <property type="component" value="Unassembled WGS sequence"/>
</dbReference>
<dbReference type="GO" id="GO:0008168">
    <property type="term" value="F:methyltransferase activity"/>
    <property type="evidence" value="ECO:0007669"/>
    <property type="project" value="UniProtKB-KW"/>
</dbReference>
<name>A0A2A5RKX3_9LACT</name>
<dbReference type="SUPFAM" id="SSF88697">
    <property type="entry name" value="PUA domain-like"/>
    <property type="match status" value="1"/>
</dbReference>
<dbReference type="STRING" id="1291764.GCA_001311235_01942"/>
<evidence type="ECO:0000313" key="7">
    <source>
        <dbReference type="Proteomes" id="UP000218181"/>
    </source>
</evidence>
<dbReference type="Gene3D" id="2.30.130.10">
    <property type="entry name" value="PUA domain"/>
    <property type="match status" value="1"/>
</dbReference>
<dbReference type="SUPFAM" id="SSF53335">
    <property type="entry name" value="S-adenosyl-L-methionine-dependent methyltransferases"/>
    <property type="match status" value="1"/>
</dbReference>
<protein>
    <submittedName>
        <fullName evidence="6">SAM-dependent methyltransferase</fullName>
    </submittedName>
</protein>
<proteinExistence type="predicted"/>
<dbReference type="InterPro" id="IPR015947">
    <property type="entry name" value="PUA-like_sf"/>
</dbReference>
<keyword evidence="1 6" id="KW-0489">Methyltransferase</keyword>
<dbReference type="InterPro" id="IPR019614">
    <property type="entry name" value="SAM-dep_methyl-trfase"/>
</dbReference>
<organism evidence="6 7">
    <name type="scientific">Lactococcus fujiensis JCM 16395</name>
    <dbReference type="NCBI Taxonomy" id="1291764"/>
    <lineage>
        <taxon>Bacteria</taxon>
        <taxon>Bacillati</taxon>
        <taxon>Bacillota</taxon>
        <taxon>Bacilli</taxon>
        <taxon>Lactobacillales</taxon>
        <taxon>Streptococcaceae</taxon>
        <taxon>Lactococcus</taxon>
    </lineage>
</organism>
<evidence type="ECO:0000259" key="5">
    <source>
        <dbReference type="Pfam" id="PF17785"/>
    </source>
</evidence>
<evidence type="ECO:0000256" key="2">
    <source>
        <dbReference type="ARBA" id="ARBA00022679"/>
    </source>
</evidence>
<sequence>MNSDFGRFFCYNLDMKKIIVKAQAAKRLKNGYPLIVAEDLVEEGVLEGFVAIYDQKQQFIGKGYLSKQNKGMGWLLTNRDEPINQAFYEEKFEKAKTIRDSFFSDQQTNAFRLFNGEGDGIGGLTVDFYANYAVFSWYNPFIYLNKLEILTAFSNIYPEICGIYEKIRFSNQDNIESQFVSGQRASEPLIVTENGVHYATYLDKGLMTGIFLDQKNVRGALADGLAAGKRMLNMFSYTGAFSVASAFGGSIQTTSVDLAKRSLEKTSEQFSVNDIDPATQKIYVMDVFGYFGYAKKKELTYDLIVLDPPSFSRNGKKTFSVAKNYGELVEDAIDILDDFGILICSTNAANVSRKKFHQLVSSALTKKNVHFDIFQEEHLPKDFHVAETFPEGDYLKVLFVKIRK</sequence>
<gene>
    <name evidence="6" type="ORF">RT41_GL001676</name>
</gene>
<dbReference type="Gene3D" id="3.40.50.150">
    <property type="entry name" value="Vaccinia Virus protein VP39"/>
    <property type="match status" value="1"/>
</dbReference>
<dbReference type="CDD" id="cd11572">
    <property type="entry name" value="RlmI_M_like"/>
    <property type="match status" value="1"/>
</dbReference>
<keyword evidence="7" id="KW-1185">Reference proteome</keyword>
<dbReference type="InterPro" id="IPR036974">
    <property type="entry name" value="PUA_sf"/>
</dbReference>
<dbReference type="GO" id="GO:0003723">
    <property type="term" value="F:RNA binding"/>
    <property type="evidence" value="ECO:0007669"/>
    <property type="project" value="InterPro"/>
</dbReference>
<feature type="domain" description="S-adenosylmethionine-dependent methyltransferase" evidence="4">
    <location>
        <begin position="178"/>
        <end position="352"/>
    </location>
</feature>
<dbReference type="InterPro" id="IPR041532">
    <property type="entry name" value="RlmI-like_PUA"/>
</dbReference>
<dbReference type="Gene3D" id="3.30.750.80">
    <property type="entry name" value="RNA methyltransferase domain (HRMD) like"/>
    <property type="match status" value="1"/>
</dbReference>
<evidence type="ECO:0000256" key="1">
    <source>
        <dbReference type="ARBA" id="ARBA00022603"/>
    </source>
</evidence>
<dbReference type="Pfam" id="PF17785">
    <property type="entry name" value="PUA_3"/>
    <property type="match status" value="1"/>
</dbReference>